<reference evidence="2" key="1">
    <citation type="submission" date="2016-06" db="EMBL/GenBank/DDBJ databases">
        <title>Parallel loss of symbiosis genes in relatives of nitrogen-fixing non-legume Parasponia.</title>
        <authorList>
            <person name="Van Velzen R."/>
            <person name="Holmer R."/>
            <person name="Bu F."/>
            <person name="Rutten L."/>
            <person name="Van Zeijl A."/>
            <person name="Liu W."/>
            <person name="Santuari L."/>
            <person name="Cao Q."/>
            <person name="Sharma T."/>
            <person name="Shen D."/>
            <person name="Roswanjaya Y."/>
            <person name="Wardhani T."/>
            <person name="Kalhor M.S."/>
            <person name="Jansen J."/>
            <person name="Van den Hoogen J."/>
            <person name="Gungor B."/>
            <person name="Hartog M."/>
            <person name="Hontelez J."/>
            <person name="Verver J."/>
            <person name="Yang W.-C."/>
            <person name="Schijlen E."/>
            <person name="Repin R."/>
            <person name="Schilthuizen M."/>
            <person name="Schranz E."/>
            <person name="Heidstra R."/>
            <person name="Miyata K."/>
            <person name="Fedorova E."/>
            <person name="Kohlen W."/>
            <person name="Bisseling T."/>
            <person name="Smit S."/>
            <person name="Geurts R."/>
        </authorList>
    </citation>
    <scope>NUCLEOTIDE SEQUENCE [LARGE SCALE GENOMIC DNA]</scope>
    <source>
        <strain evidence="2">cv. RG33-2</strain>
    </source>
</reference>
<proteinExistence type="predicted"/>
<evidence type="ECO:0000313" key="2">
    <source>
        <dbReference type="Proteomes" id="UP000237000"/>
    </source>
</evidence>
<sequence>MYKLGVFLLEIIANKRLQEDFEEETGLIEYIRMHYPGNLQKAMDEKMKLTENASDQAKQVIGLGLMCTDQTSNRQLSLRQVFDVLSKAYESVTVLVSTNQKRSHGDRDKGSEQIQLR</sequence>
<dbReference type="EMBL" id="JXTC01000003">
    <property type="protein sequence ID" value="POO03284.1"/>
    <property type="molecule type" value="Genomic_DNA"/>
</dbReference>
<dbReference type="InParanoid" id="A0A2P5FZS0"/>
<dbReference type="AlphaFoldDB" id="A0A2P5FZS0"/>
<dbReference type="Proteomes" id="UP000237000">
    <property type="component" value="Unassembled WGS sequence"/>
</dbReference>
<gene>
    <name evidence="1" type="ORF">TorRG33x02_013450</name>
</gene>
<protein>
    <recommendedName>
        <fullName evidence="3">Tyrosine-protein kinase</fullName>
    </recommendedName>
</protein>
<keyword evidence="2" id="KW-1185">Reference proteome</keyword>
<evidence type="ECO:0000313" key="1">
    <source>
        <dbReference type="EMBL" id="POO03284.1"/>
    </source>
</evidence>
<name>A0A2P5FZS0_TREOI</name>
<dbReference type="OrthoDB" id="1914767at2759"/>
<dbReference type="Gene3D" id="1.10.510.10">
    <property type="entry name" value="Transferase(Phosphotransferase) domain 1"/>
    <property type="match status" value="1"/>
</dbReference>
<accession>A0A2P5FZS0</accession>
<comment type="caution">
    <text evidence="1">The sequence shown here is derived from an EMBL/GenBank/DDBJ whole genome shotgun (WGS) entry which is preliminary data.</text>
</comment>
<organism evidence="1 2">
    <name type="scientific">Trema orientale</name>
    <name type="common">Charcoal tree</name>
    <name type="synonym">Celtis orientalis</name>
    <dbReference type="NCBI Taxonomy" id="63057"/>
    <lineage>
        <taxon>Eukaryota</taxon>
        <taxon>Viridiplantae</taxon>
        <taxon>Streptophyta</taxon>
        <taxon>Embryophyta</taxon>
        <taxon>Tracheophyta</taxon>
        <taxon>Spermatophyta</taxon>
        <taxon>Magnoliopsida</taxon>
        <taxon>eudicotyledons</taxon>
        <taxon>Gunneridae</taxon>
        <taxon>Pentapetalae</taxon>
        <taxon>rosids</taxon>
        <taxon>fabids</taxon>
        <taxon>Rosales</taxon>
        <taxon>Cannabaceae</taxon>
        <taxon>Trema</taxon>
    </lineage>
</organism>
<evidence type="ECO:0008006" key="3">
    <source>
        <dbReference type="Google" id="ProtNLM"/>
    </source>
</evidence>